<name>A0A0E9QK47_ANGAN</name>
<accession>A0A0E9QK47</accession>
<reference evidence="1" key="2">
    <citation type="journal article" date="2015" name="Fish Shellfish Immunol.">
        <title>Early steps in the European eel (Anguilla anguilla)-Vibrio vulnificus interaction in the gills: Role of the RtxA13 toxin.</title>
        <authorList>
            <person name="Callol A."/>
            <person name="Pajuelo D."/>
            <person name="Ebbesson L."/>
            <person name="Teles M."/>
            <person name="MacKenzie S."/>
            <person name="Amaro C."/>
        </authorList>
    </citation>
    <scope>NUCLEOTIDE SEQUENCE</scope>
</reference>
<proteinExistence type="predicted"/>
<reference evidence="1" key="1">
    <citation type="submission" date="2014-11" db="EMBL/GenBank/DDBJ databases">
        <authorList>
            <person name="Amaro Gonzalez C."/>
        </authorList>
    </citation>
    <scope>NUCLEOTIDE SEQUENCE</scope>
</reference>
<evidence type="ECO:0000313" key="1">
    <source>
        <dbReference type="EMBL" id="JAH16872.1"/>
    </source>
</evidence>
<dbReference type="EMBL" id="GBXM01091705">
    <property type="protein sequence ID" value="JAH16872.1"/>
    <property type="molecule type" value="Transcribed_RNA"/>
</dbReference>
<sequence>MFLTDESCQPFLLVSTPNSNPSGGSHPVIGNIRAAELCSIEVTFYCHQPG</sequence>
<organism evidence="1">
    <name type="scientific">Anguilla anguilla</name>
    <name type="common">European freshwater eel</name>
    <name type="synonym">Muraena anguilla</name>
    <dbReference type="NCBI Taxonomy" id="7936"/>
    <lineage>
        <taxon>Eukaryota</taxon>
        <taxon>Metazoa</taxon>
        <taxon>Chordata</taxon>
        <taxon>Craniata</taxon>
        <taxon>Vertebrata</taxon>
        <taxon>Euteleostomi</taxon>
        <taxon>Actinopterygii</taxon>
        <taxon>Neopterygii</taxon>
        <taxon>Teleostei</taxon>
        <taxon>Anguilliformes</taxon>
        <taxon>Anguillidae</taxon>
        <taxon>Anguilla</taxon>
    </lineage>
</organism>
<dbReference type="AlphaFoldDB" id="A0A0E9QK47"/>
<protein>
    <submittedName>
        <fullName evidence="1">Uncharacterized protein</fullName>
    </submittedName>
</protein>